<dbReference type="InterPro" id="IPR000620">
    <property type="entry name" value="EamA_dom"/>
</dbReference>
<feature type="transmembrane region" description="Helical" evidence="1">
    <location>
        <begin position="21"/>
        <end position="41"/>
    </location>
</feature>
<evidence type="ECO:0000259" key="2">
    <source>
        <dbReference type="Pfam" id="PF00892"/>
    </source>
</evidence>
<feature type="transmembrane region" description="Helical" evidence="1">
    <location>
        <begin position="53"/>
        <end position="74"/>
    </location>
</feature>
<dbReference type="EMBL" id="MFLD01000032">
    <property type="protein sequence ID" value="OGG58909.1"/>
    <property type="molecule type" value="Genomic_DNA"/>
</dbReference>
<keyword evidence="1" id="KW-0472">Membrane</keyword>
<keyword evidence="1" id="KW-1133">Transmembrane helix</keyword>
<gene>
    <name evidence="3" type="ORF">A3C86_02585</name>
</gene>
<comment type="caution">
    <text evidence="3">The sequence shown here is derived from an EMBL/GenBank/DDBJ whole genome shotgun (WGS) entry which is preliminary data.</text>
</comment>
<evidence type="ECO:0000313" key="3">
    <source>
        <dbReference type="EMBL" id="OGG58909.1"/>
    </source>
</evidence>
<proteinExistence type="predicted"/>
<name>A0A1F6DBW3_9BACT</name>
<reference evidence="3 4" key="1">
    <citation type="journal article" date="2016" name="Nat. Commun.">
        <title>Thousands of microbial genomes shed light on interconnected biogeochemical processes in an aquifer system.</title>
        <authorList>
            <person name="Anantharaman K."/>
            <person name="Brown C.T."/>
            <person name="Hug L.A."/>
            <person name="Sharon I."/>
            <person name="Castelle C.J."/>
            <person name="Probst A.J."/>
            <person name="Thomas B.C."/>
            <person name="Singh A."/>
            <person name="Wilkins M.J."/>
            <person name="Karaoz U."/>
            <person name="Brodie E.L."/>
            <person name="Williams K.H."/>
            <person name="Hubbard S.S."/>
            <person name="Banfield J.F."/>
        </authorList>
    </citation>
    <scope>NUCLEOTIDE SEQUENCE [LARGE SCALE GENOMIC DNA]</scope>
</reference>
<protein>
    <recommendedName>
        <fullName evidence="2">EamA domain-containing protein</fullName>
    </recommendedName>
</protein>
<organism evidence="3 4">
    <name type="scientific">Candidatus Kaiserbacteria bacterium RIFCSPHIGHO2_02_FULL_49_16</name>
    <dbReference type="NCBI Taxonomy" id="1798490"/>
    <lineage>
        <taxon>Bacteria</taxon>
        <taxon>Candidatus Kaiseribacteriota</taxon>
    </lineage>
</organism>
<dbReference type="AlphaFoldDB" id="A0A1F6DBW3"/>
<dbReference type="GO" id="GO:0016020">
    <property type="term" value="C:membrane"/>
    <property type="evidence" value="ECO:0007669"/>
    <property type="project" value="InterPro"/>
</dbReference>
<dbReference type="Proteomes" id="UP000178042">
    <property type="component" value="Unassembled WGS sequence"/>
</dbReference>
<keyword evidence="1" id="KW-0812">Transmembrane</keyword>
<dbReference type="Pfam" id="PF00892">
    <property type="entry name" value="EamA"/>
    <property type="match status" value="1"/>
</dbReference>
<accession>A0A1F6DBW3</accession>
<evidence type="ECO:0000313" key="4">
    <source>
        <dbReference type="Proteomes" id="UP000178042"/>
    </source>
</evidence>
<feature type="domain" description="EamA" evidence="2">
    <location>
        <begin position="4"/>
        <end position="87"/>
    </location>
</feature>
<evidence type="ECO:0000256" key="1">
    <source>
        <dbReference type="SAM" id="Phobius"/>
    </source>
</evidence>
<sequence length="135" mass="15178">MAGIAATYPILKYLNGAVDPYLLAFLRFFVASLALAPIMAYRHSLRPPPKSDLPLFLVLAFSVTIPTVFIVIGVEHTNTIVSAVLIPFSYRNIYRLDACRPGTYQRGNLCRPARGFAPRHIALISVFRKRRNQFI</sequence>